<dbReference type="Gene3D" id="3.20.20.150">
    <property type="entry name" value="Divalent-metal-dependent TIM barrel enzymes"/>
    <property type="match status" value="1"/>
</dbReference>
<evidence type="ECO:0000313" key="3">
    <source>
        <dbReference type="Proteomes" id="UP000032749"/>
    </source>
</evidence>
<dbReference type="Pfam" id="PF01261">
    <property type="entry name" value="AP_endonuc_2"/>
    <property type="match status" value="1"/>
</dbReference>
<dbReference type="InterPro" id="IPR013022">
    <property type="entry name" value="Xyl_isomerase-like_TIM-brl"/>
</dbReference>
<accession>R4YP27</accession>
<sequence>MKYSVCTISFRHQLISLERIANWAKAHQFDAIELWGVHAKNLRQSPDFTLESLVEKGLSVSMVSDYLPLDGDLNVALESAKSLCTITRSWGAKKLRTFSGNKPSAGMSVAERAACTKRLREYCKIAEDYGVYLIVETHPNTLADTLASTLQLIEEVNHPALRINFDVIHVWEMGSDPVFALNQLAPLIEHMHFKNITQRNLLNVFSPANVYAPAGSREGMTPLFNGEYDFKQFLAYLMKESGVPWQNMDASLEWFGPDVFTTLDNDRKELAKLESHFIQQSQPELTV</sequence>
<dbReference type="EMBL" id="FO203512">
    <property type="protein sequence ID" value="CCK76595.1"/>
    <property type="molecule type" value="Genomic_DNA"/>
</dbReference>
<dbReference type="InterPro" id="IPR036237">
    <property type="entry name" value="Xyl_isomerase-like_sf"/>
</dbReference>
<protein>
    <recommendedName>
        <fullName evidence="1">Xylose isomerase-like TIM barrel domain-containing protein</fullName>
    </recommendedName>
</protein>
<dbReference type="AlphaFoldDB" id="R4YP27"/>
<organism evidence="2 3">
    <name type="scientific">Oleispira antarctica RB-8</name>
    <dbReference type="NCBI Taxonomy" id="698738"/>
    <lineage>
        <taxon>Bacteria</taxon>
        <taxon>Pseudomonadati</taxon>
        <taxon>Pseudomonadota</taxon>
        <taxon>Gammaproteobacteria</taxon>
        <taxon>Oceanospirillales</taxon>
        <taxon>Oceanospirillaceae</taxon>
        <taxon>Oleispira</taxon>
    </lineage>
</organism>
<keyword evidence="3" id="KW-1185">Reference proteome</keyword>
<dbReference type="PANTHER" id="PTHR12110:SF21">
    <property type="entry name" value="XYLOSE ISOMERASE-LIKE TIM BARREL DOMAIN-CONTAINING PROTEIN"/>
    <property type="match status" value="1"/>
</dbReference>
<gene>
    <name evidence="2" type="ORF">OLEAN_C24190</name>
</gene>
<dbReference type="KEGG" id="oai:OLEAN_C24190"/>
<dbReference type="Proteomes" id="UP000032749">
    <property type="component" value="Chromosome"/>
</dbReference>
<evidence type="ECO:0000313" key="2">
    <source>
        <dbReference type="EMBL" id="CCK76595.1"/>
    </source>
</evidence>
<dbReference type="PANTHER" id="PTHR12110">
    <property type="entry name" value="HYDROXYPYRUVATE ISOMERASE"/>
    <property type="match status" value="1"/>
</dbReference>
<dbReference type="HOGENOM" id="CLU_086649_0_0_6"/>
<dbReference type="SUPFAM" id="SSF51658">
    <property type="entry name" value="Xylose isomerase-like"/>
    <property type="match status" value="1"/>
</dbReference>
<dbReference type="InterPro" id="IPR050312">
    <property type="entry name" value="IolE/XylAMocC-like"/>
</dbReference>
<proteinExistence type="predicted"/>
<reference evidence="2 3" key="1">
    <citation type="journal article" date="2013" name="Nat. Commun.">
        <title>Genome sequence and functional genomic analysis of the oil-degrading bacterium Oleispira antarctica.</title>
        <authorList>
            <person name="Kube M."/>
            <person name="Chernikova T.N."/>
            <person name="Al-Ramahi Y."/>
            <person name="Beloqui A."/>
            <person name="Lopez-Cortez N."/>
            <person name="Guazzaroni M.E."/>
            <person name="Heipieper H.J."/>
            <person name="Klages S."/>
            <person name="Kotsyurbenko O.R."/>
            <person name="Langer I."/>
            <person name="Nechitaylo T.Y."/>
            <person name="Lunsdorf H."/>
            <person name="Fernandez M."/>
            <person name="Juarez S."/>
            <person name="Ciordia S."/>
            <person name="Singer A."/>
            <person name="Kagan O."/>
            <person name="Egorova O."/>
            <person name="Petit P.A."/>
            <person name="Stogios P."/>
            <person name="Kim Y."/>
            <person name="Tchigvintsev A."/>
            <person name="Flick R."/>
            <person name="Denaro R."/>
            <person name="Genovese M."/>
            <person name="Albar J.P."/>
            <person name="Reva O.N."/>
            <person name="Martinez-Gomariz M."/>
            <person name="Tran H."/>
            <person name="Ferrer M."/>
            <person name="Savchenko A."/>
            <person name="Yakunin A.F."/>
            <person name="Yakimov M.M."/>
            <person name="Golyshina O.V."/>
            <person name="Reinhardt R."/>
            <person name="Golyshin P.N."/>
        </authorList>
    </citation>
    <scope>NUCLEOTIDE SEQUENCE [LARGE SCALE GENOMIC DNA]</scope>
</reference>
<dbReference type="PATRIC" id="fig|698738.3.peg.2502"/>
<dbReference type="STRING" id="698738.OLEAN_C24190"/>
<dbReference type="OrthoDB" id="9815124at2"/>
<name>R4YP27_OLEAN</name>
<evidence type="ECO:0000259" key="1">
    <source>
        <dbReference type="Pfam" id="PF01261"/>
    </source>
</evidence>
<feature type="domain" description="Xylose isomerase-like TIM barrel" evidence="1">
    <location>
        <begin position="23"/>
        <end position="272"/>
    </location>
</feature>